<keyword evidence="4 14" id="KW-0812">Transmembrane</keyword>
<protein>
    <recommendedName>
        <fullName evidence="2">Beta-2 adrenergic receptor</fullName>
    </recommendedName>
    <alternativeName>
        <fullName evidence="13">Beta-2 adrenoreceptor</fullName>
    </alternativeName>
</protein>
<feature type="compositionally biased region" description="Polar residues" evidence="15">
    <location>
        <begin position="439"/>
        <end position="460"/>
    </location>
</feature>
<evidence type="ECO:0000256" key="4">
    <source>
        <dbReference type="ARBA" id="ARBA00022692"/>
    </source>
</evidence>
<evidence type="ECO:0000256" key="2">
    <source>
        <dbReference type="ARBA" id="ARBA00022188"/>
    </source>
</evidence>
<dbReference type="Proteomes" id="UP000694680">
    <property type="component" value="Chromosome 14"/>
</dbReference>
<dbReference type="InterPro" id="IPR017452">
    <property type="entry name" value="GPCR_Rhodpsn_7TM"/>
</dbReference>
<dbReference type="InterPro" id="IPR000276">
    <property type="entry name" value="GPCR_Rhodpsn"/>
</dbReference>
<dbReference type="AlphaFoldDB" id="A0A8C5HHB2"/>
<evidence type="ECO:0000256" key="1">
    <source>
        <dbReference type="ARBA" id="ARBA00004651"/>
    </source>
</evidence>
<evidence type="ECO:0000256" key="16">
    <source>
        <dbReference type="SAM" id="Phobius"/>
    </source>
</evidence>
<dbReference type="InterPro" id="IPR002233">
    <property type="entry name" value="ADR_fam"/>
</dbReference>
<keyword evidence="8" id="KW-0564">Palmitate</keyword>
<evidence type="ECO:0000256" key="3">
    <source>
        <dbReference type="ARBA" id="ARBA00022475"/>
    </source>
</evidence>
<comment type="subcellular location">
    <subcellularLocation>
        <location evidence="1">Cell membrane</location>
        <topology evidence="1">Multi-pass membrane protein</topology>
    </subcellularLocation>
</comment>
<evidence type="ECO:0000313" key="19">
    <source>
        <dbReference type="Proteomes" id="UP000694680"/>
    </source>
</evidence>
<dbReference type="PRINTS" id="PR01103">
    <property type="entry name" value="ADRENERGICR"/>
</dbReference>
<keyword evidence="5 16" id="KW-1133">Transmembrane helix</keyword>
<dbReference type="PRINTS" id="PR00237">
    <property type="entry name" value="GPCRRHODOPSN"/>
</dbReference>
<dbReference type="GeneID" id="114475814"/>
<feature type="region of interest" description="Disordered" evidence="15">
    <location>
        <begin position="240"/>
        <end position="297"/>
    </location>
</feature>
<feature type="domain" description="G-protein coupled receptors family 1 profile" evidence="17">
    <location>
        <begin position="54"/>
        <end position="377"/>
    </location>
</feature>
<dbReference type="GO" id="GO:0051380">
    <property type="term" value="F:norepinephrine binding"/>
    <property type="evidence" value="ECO:0007669"/>
    <property type="project" value="TreeGrafter"/>
</dbReference>
<reference evidence="18" key="2">
    <citation type="submission" date="2025-08" db="UniProtKB">
        <authorList>
            <consortium name="Ensembl"/>
        </authorList>
    </citation>
    <scope>IDENTIFICATION</scope>
</reference>
<keyword evidence="3" id="KW-1003">Cell membrane</keyword>
<feature type="transmembrane region" description="Helical" evidence="16">
    <location>
        <begin position="326"/>
        <end position="350"/>
    </location>
</feature>
<dbReference type="SMART" id="SM01381">
    <property type="entry name" value="7TM_GPCR_Srsx"/>
    <property type="match status" value="1"/>
</dbReference>
<dbReference type="GO" id="GO:0004941">
    <property type="term" value="F:beta2-adrenergic receptor activity"/>
    <property type="evidence" value="ECO:0007669"/>
    <property type="project" value="TreeGrafter"/>
</dbReference>
<keyword evidence="10 14" id="KW-0675">Receptor</keyword>
<feature type="transmembrane region" description="Helical" evidence="16">
    <location>
        <begin position="37"/>
        <end position="63"/>
    </location>
</feature>
<proteinExistence type="inferred from homology"/>
<evidence type="ECO:0000256" key="7">
    <source>
        <dbReference type="ARBA" id="ARBA00023136"/>
    </source>
</evidence>
<organism evidence="18 19">
    <name type="scientific">Gouania willdenowi</name>
    <name type="common">Blunt-snouted clingfish</name>
    <name type="synonym">Lepadogaster willdenowi</name>
    <dbReference type="NCBI Taxonomy" id="441366"/>
    <lineage>
        <taxon>Eukaryota</taxon>
        <taxon>Metazoa</taxon>
        <taxon>Chordata</taxon>
        <taxon>Craniata</taxon>
        <taxon>Vertebrata</taxon>
        <taxon>Euteleostomi</taxon>
        <taxon>Actinopterygii</taxon>
        <taxon>Neopterygii</taxon>
        <taxon>Teleostei</taxon>
        <taxon>Neoteleostei</taxon>
        <taxon>Acanthomorphata</taxon>
        <taxon>Ovalentaria</taxon>
        <taxon>Blenniimorphae</taxon>
        <taxon>Blenniiformes</taxon>
        <taxon>Gobiesocoidei</taxon>
        <taxon>Gobiesocidae</taxon>
        <taxon>Gobiesocinae</taxon>
        <taxon>Gouania</taxon>
    </lineage>
</organism>
<dbReference type="GO" id="GO:0005886">
    <property type="term" value="C:plasma membrane"/>
    <property type="evidence" value="ECO:0007669"/>
    <property type="project" value="UniProtKB-SubCell"/>
</dbReference>
<keyword evidence="11 14" id="KW-0807">Transducer</keyword>
<reference evidence="18" key="3">
    <citation type="submission" date="2025-09" db="UniProtKB">
        <authorList>
            <consortium name="Ensembl"/>
        </authorList>
    </citation>
    <scope>IDENTIFICATION</scope>
</reference>
<evidence type="ECO:0000256" key="14">
    <source>
        <dbReference type="RuleBase" id="RU000688"/>
    </source>
</evidence>
<feature type="transmembrane region" description="Helical" evidence="16">
    <location>
        <begin position="75"/>
        <end position="100"/>
    </location>
</feature>
<sequence length="489" mass="54110">MEEAGAMSVLSNLSQHINFSLTSDSSAHSTEYSEAELVLLGVAMAILVMAIVFGNVMVITAILKFQRLQTVTNLFIASLAVADLIMGVVVVPFGSTYILLGVWKFGNFMCDFWTATDVLCVTASIETLCVIAMDRYLAITSPLRYPTLLTRGRGFAVVLVVWAVAALISFLPIYLKVWVSKEEKAHQCLIAEDCCEFYTNAAYAVASSIVSFYLPLGLMIFLYARVFQVARKQLEKIQGRERRYHKSHHTPQMAYPDDSPALNKLRTKDEVGDQSGEDRHSMQKTGGTDELNGAESRQKIGKVDAKNSATKRLKFSLKEHKAVKTLGIIMGTFTLCWLPFFILNILMTFFDLGDITVLFRLLNWLGYSNSAFNPLIYCRSPDFRHAFQEILSLKASGGCGGCTDVCAHNKNHHKPNRTLNLKDTKGRDLQQRCQWKGSLDSSIQDSTQNLGPPASSSEQVLNVAPGSLTNWKANSPTNWGNNGKLASTA</sequence>
<dbReference type="GO" id="GO:0043410">
    <property type="term" value="P:positive regulation of MAPK cascade"/>
    <property type="evidence" value="ECO:0007669"/>
    <property type="project" value="TreeGrafter"/>
</dbReference>
<dbReference type="GO" id="GO:0071880">
    <property type="term" value="P:adenylate cyclase-activating adrenergic receptor signaling pathway"/>
    <property type="evidence" value="ECO:0007669"/>
    <property type="project" value="TreeGrafter"/>
</dbReference>
<dbReference type="PROSITE" id="PS00237">
    <property type="entry name" value="G_PROTEIN_RECEP_F1_1"/>
    <property type="match status" value="1"/>
</dbReference>
<dbReference type="Pfam" id="PF00001">
    <property type="entry name" value="7tm_1"/>
    <property type="match status" value="1"/>
</dbReference>
<dbReference type="PROSITE" id="PS50262">
    <property type="entry name" value="G_PROTEIN_RECEP_F1_2"/>
    <property type="match status" value="1"/>
</dbReference>
<evidence type="ECO:0000256" key="8">
    <source>
        <dbReference type="ARBA" id="ARBA00023139"/>
    </source>
</evidence>
<accession>A0A8C5HHB2</accession>
<evidence type="ECO:0000256" key="5">
    <source>
        <dbReference type="ARBA" id="ARBA00022989"/>
    </source>
</evidence>
<feature type="transmembrane region" description="Helical" evidence="16">
    <location>
        <begin position="201"/>
        <end position="224"/>
    </location>
</feature>
<keyword evidence="6 14" id="KW-0297">G-protein coupled receptor</keyword>
<feature type="transmembrane region" description="Helical" evidence="16">
    <location>
        <begin position="112"/>
        <end position="133"/>
    </location>
</feature>
<evidence type="ECO:0000256" key="6">
    <source>
        <dbReference type="ARBA" id="ARBA00023040"/>
    </source>
</evidence>
<dbReference type="Ensembl" id="ENSGWIT00000047965.1">
    <property type="protein sequence ID" value="ENSGWIP00000044240.1"/>
    <property type="gene ID" value="ENSGWIG00000022039.1"/>
</dbReference>
<evidence type="ECO:0000256" key="10">
    <source>
        <dbReference type="ARBA" id="ARBA00023170"/>
    </source>
</evidence>
<evidence type="ECO:0000256" key="9">
    <source>
        <dbReference type="ARBA" id="ARBA00023157"/>
    </source>
</evidence>
<keyword evidence="19" id="KW-1185">Reference proteome</keyword>
<gene>
    <name evidence="18" type="primary">LOC114475814</name>
</gene>
<evidence type="ECO:0000256" key="11">
    <source>
        <dbReference type="ARBA" id="ARBA00023224"/>
    </source>
</evidence>
<evidence type="ECO:0000256" key="15">
    <source>
        <dbReference type="SAM" id="MobiDB-lite"/>
    </source>
</evidence>
<dbReference type="PANTHER" id="PTHR24248">
    <property type="entry name" value="ADRENERGIC RECEPTOR-RELATED G-PROTEIN COUPLED RECEPTOR"/>
    <property type="match status" value="1"/>
</dbReference>
<keyword evidence="12" id="KW-0449">Lipoprotein</keyword>
<reference evidence="18" key="1">
    <citation type="submission" date="2020-06" db="EMBL/GenBank/DDBJ databases">
        <authorList>
            <consortium name="Wellcome Sanger Institute Data Sharing"/>
        </authorList>
    </citation>
    <scope>NUCLEOTIDE SEQUENCE [LARGE SCALE GENOMIC DNA]</scope>
</reference>
<feature type="compositionally biased region" description="Polar residues" evidence="15">
    <location>
        <begin position="467"/>
        <end position="489"/>
    </location>
</feature>
<feature type="compositionally biased region" description="Basic and acidic residues" evidence="15">
    <location>
        <begin position="266"/>
        <end position="281"/>
    </location>
</feature>
<dbReference type="PANTHER" id="PTHR24248:SF21">
    <property type="entry name" value="BETA-2 ADRENERGIC RECEPTOR"/>
    <property type="match status" value="1"/>
</dbReference>
<feature type="transmembrane region" description="Helical" evidence="16">
    <location>
        <begin position="154"/>
        <end position="175"/>
    </location>
</feature>
<feature type="region of interest" description="Disordered" evidence="15">
    <location>
        <begin position="439"/>
        <end position="489"/>
    </location>
</feature>
<dbReference type="Gene3D" id="1.20.1070.10">
    <property type="entry name" value="Rhodopsin 7-helix transmembrane proteins"/>
    <property type="match status" value="1"/>
</dbReference>
<dbReference type="GO" id="GO:0002025">
    <property type="term" value="P:norepinephrine-epinephrine-mediated vasodilation involved in regulation of systemic arterial blood pressure"/>
    <property type="evidence" value="ECO:0007669"/>
    <property type="project" value="TreeGrafter"/>
</dbReference>
<evidence type="ECO:0000256" key="12">
    <source>
        <dbReference type="ARBA" id="ARBA00023288"/>
    </source>
</evidence>
<evidence type="ECO:0000259" key="17">
    <source>
        <dbReference type="PROSITE" id="PS50262"/>
    </source>
</evidence>
<dbReference type="SUPFAM" id="SSF81321">
    <property type="entry name" value="Family A G protein-coupled receptor-like"/>
    <property type="match status" value="1"/>
</dbReference>
<evidence type="ECO:0000256" key="13">
    <source>
        <dbReference type="ARBA" id="ARBA00030379"/>
    </source>
</evidence>
<comment type="similarity">
    <text evidence="14">Belongs to the G-protein coupled receptor 1 family.</text>
</comment>
<dbReference type="RefSeq" id="XP_028322732.1">
    <property type="nucleotide sequence ID" value="XM_028466931.1"/>
</dbReference>
<name>A0A8C5HHB2_GOUWI</name>
<keyword evidence="7 16" id="KW-0472">Membrane</keyword>
<evidence type="ECO:0000313" key="18">
    <source>
        <dbReference type="Ensembl" id="ENSGWIP00000044240.1"/>
    </source>
</evidence>
<dbReference type="OrthoDB" id="5975661at2759"/>
<keyword evidence="9" id="KW-1015">Disulfide bond</keyword>